<feature type="domain" description="HTH lysR-type" evidence="5">
    <location>
        <begin position="24"/>
        <end position="75"/>
    </location>
</feature>
<proteinExistence type="inferred from homology"/>
<protein>
    <submittedName>
        <fullName evidence="6">LysR family transcriptional regulator</fullName>
    </submittedName>
</protein>
<keyword evidence="2" id="KW-0805">Transcription regulation</keyword>
<evidence type="ECO:0000256" key="3">
    <source>
        <dbReference type="ARBA" id="ARBA00023125"/>
    </source>
</evidence>
<dbReference type="PANTHER" id="PTHR30346">
    <property type="entry name" value="TRANSCRIPTIONAL DUAL REGULATOR HCAR-RELATED"/>
    <property type="match status" value="1"/>
</dbReference>
<dbReference type="Pfam" id="PF00126">
    <property type="entry name" value="HTH_1"/>
    <property type="match status" value="1"/>
</dbReference>
<evidence type="ECO:0000256" key="1">
    <source>
        <dbReference type="ARBA" id="ARBA00009437"/>
    </source>
</evidence>
<dbReference type="EMBL" id="JAKZJU020000001">
    <property type="protein sequence ID" value="MDL2058421.1"/>
    <property type="molecule type" value="Genomic_DNA"/>
</dbReference>
<dbReference type="InterPro" id="IPR036388">
    <property type="entry name" value="WH-like_DNA-bd_sf"/>
</dbReference>
<organism evidence="6 7">
    <name type="scientific">Mesosutterella faecium</name>
    <dbReference type="NCBI Taxonomy" id="2925194"/>
    <lineage>
        <taxon>Bacteria</taxon>
        <taxon>Pseudomonadati</taxon>
        <taxon>Pseudomonadota</taxon>
        <taxon>Betaproteobacteria</taxon>
        <taxon>Burkholderiales</taxon>
        <taxon>Sutterellaceae</taxon>
        <taxon>Mesosutterella</taxon>
    </lineage>
</organism>
<dbReference type="RefSeq" id="WP_243376864.1">
    <property type="nucleotide sequence ID" value="NZ_JAKZJU020000001.1"/>
</dbReference>
<dbReference type="SUPFAM" id="SSF46785">
    <property type="entry name" value="Winged helix' DNA-binding domain"/>
    <property type="match status" value="1"/>
</dbReference>
<dbReference type="InterPro" id="IPR000847">
    <property type="entry name" value="LysR_HTH_N"/>
</dbReference>
<dbReference type="PANTHER" id="PTHR30346:SF29">
    <property type="entry name" value="LYSR SUBSTRATE-BINDING"/>
    <property type="match status" value="1"/>
</dbReference>
<keyword evidence="7" id="KW-1185">Reference proteome</keyword>
<reference evidence="6" key="1">
    <citation type="submission" date="2023-03" db="EMBL/GenBank/DDBJ databases">
        <title>Mesosutterella sp. nov. isolated from porcine feces.</title>
        <authorList>
            <person name="Yu S."/>
        </authorList>
    </citation>
    <scope>NUCLEOTIDE SEQUENCE</scope>
    <source>
        <strain evidence="6">AGMB02718</strain>
    </source>
</reference>
<evidence type="ECO:0000256" key="4">
    <source>
        <dbReference type="ARBA" id="ARBA00023163"/>
    </source>
</evidence>
<dbReference type="SUPFAM" id="SSF53850">
    <property type="entry name" value="Periplasmic binding protein-like II"/>
    <property type="match status" value="1"/>
</dbReference>
<comment type="similarity">
    <text evidence="1">Belongs to the LysR transcriptional regulatory family.</text>
</comment>
<dbReference type="Pfam" id="PF03466">
    <property type="entry name" value="LysR_substrate"/>
    <property type="match status" value="1"/>
</dbReference>
<keyword evidence="3" id="KW-0238">DNA-binding</keyword>
<keyword evidence="4" id="KW-0804">Transcription</keyword>
<dbReference type="Gene3D" id="3.40.190.10">
    <property type="entry name" value="Periplasmic binding protein-like II"/>
    <property type="match status" value="2"/>
</dbReference>
<dbReference type="PROSITE" id="PS50931">
    <property type="entry name" value="HTH_LYSR"/>
    <property type="match status" value="1"/>
</dbReference>
<evidence type="ECO:0000313" key="6">
    <source>
        <dbReference type="EMBL" id="MDL2058421.1"/>
    </source>
</evidence>
<dbReference type="PRINTS" id="PR00039">
    <property type="entry name" value="HTHLYSR"/>
</dbReference>
<sequence length="351" mass="38092">MGKKALGREKQPDVTAGVLQEGVRAFLVLGETMSFQEAAARLGKSQPAVSRSVAALEADLCVELLDRSVRPVRLTPEGRALREFLKGEHARLSHLLTGLRSENAVRQPLRIGICESLSWSFSSALAQEAKSGFSSMTILVGASYSLLAQMDAGDLDMLFCSNPFVNRNDLAFHFVFEEPMVLIFPKGAPLAAAGSAPGWHDLQTCGLPYVRCAKMNATTEEEQKNMSEQGVVFLSRLVVNENALLLQFVARGLGWGVTKPATLAQHPELAREVRVFPVPGAQLMRRASVVTKAGADPRCAEKVAGVLKAAYVRDVVPEEVKIIPWIRGLAGTEDSARRAGRPRPARAERHS</sequence>
<dbReference type="InterPro" id="IPR036390">
    <property type="entry name" value="WH_DNA-bd_sf"/>
</dbReference>
<evidence type="ECO:0000256" key="2">
    <source>
        <dbReference type="ARBA" id="ARBA00023015"/>
    </source>
</evidence>
<dbReference type="InterPro" id="IPR005119">
    <property type="entry name" value="LysR_subst-bd"/>
</dbReference>
<dbReference type="Proteomes" id="UP001165481">
    <property type="component" value="Unassembled WGS sequence"/>
</dbReference>
<gene>
    <name evidence="6" type="ORF">MUN46_000385</name>
</gene>
<dbReference type="Gene3D" id="1.10.10.10">
    <property type="entry name" value="Winged helix-like DNA-binding domain superfamily/Winged helix DNA-binding domain"/>
    <property type="match status" value="1"/>
</dbReference>
<evidence type="ECO:0000259" key="5">
    <source>
        <dbReference type="PROSITE" id="PS50931"/>
    </source>
</evidence>
<name>A0ABT7IJ69_9BURK</name>
<dbReference type="CDD" id="cd05466">
    <property type="entry name" value="PBP2_LTTR_substrate"/>
    <property type="match status" value="1"/>
</dbReference>
<accession>A0ABT7IJ69</accession>
<evidence type="ECO:0000313" key="7">
    <source>
        <dbReference type="Proteomes" id="UP001165481"/>
    </source>
</evidence>
<comment type="caution">
    <text evidence="6">The sequence shown here is derived from an EMBL/GenBank/DDBJ whole genome shotgun (WGS) entry which is preliminary data.</text>
</comment>